<dbReference type="Pfam" id="PF00754">
    <property type="entry name" value="F5_F8_type_C"/>
    <property type="match status" value="1"/>
</dbReference>
<evidence type="ECO:0000256" key="2">
    <source>
        <dbReference type="SAM" id="SignalP"/>
    </source>
</evidence>
<sequence>MALCLAAAGLAALPGRPKHAAVPVGAYFNGVFPAEAPGASPGFASANAFPELTFTDPMWIAEIPGTSDMVVVEKSGRLKRFPKERQSGPREVSVALDLGSRVQISEDQGLYQIAFHPEFGRSGSSHSSEIFLSYNFRPTFAGAGPDASFWRLSRFHWDPADETIDPSSESVLIQQYDPNRWHNGGALAFDKQGFLLFTCGDGGGTDDQFGQSQALDGCFFGGVFRIDVDQDPERSHPIRRQPSDGADKPLGFPASFSQGYTIPHDNPWVHPAGHYLEETFAIGLRSPHTAHYDLQTDGLWVSDVGRTDREELNLVPKGSNLQWPFMEGEVPGPKSREQVHGRETPPVYAYDRSMGGCIIGGMRYRGSRWADQLDGKILFGDNLKGSLFTLDPDAFGDPEATEILSGLGAGIYSGLSNVCTDSAGDIYLLKLNGSNRDGGTVRILTPGKPLAGPPALLSDTGLFTDTARLEPSPALMSYEVASPLWSDGAIKRRWMALPNDGLRDSDEEQVAYSTAGNWSFPAGTVLVKHFDLALDEWDPSVLKRMETRVIICTAKGGKYGLTYRWNEQGTDAVLLNEGAIADYTITRENATKETFQWHFPSRADCMQCHSEASGQALGLRTHQINRLVLYPGSDKPVNQLAHFNSLGIFHRSLSPSELAGALAACGLDDESAPLEHRLRSYLDANCAHCHQPGGPVEYFDARLQTSLQSQGIIDVTLKGQYALPGGSYITPGHPELSAIYTRMTSCEPGLAMPPLGYNRIDARATSLLADYISGLSRDITPPPSAPLARYVCFTAPIGSDGFASIAEIRILDESGNPMPAADLAIAEVNSEDAVSPARFALDGDPATCWSSSEKAGFFLALTLDLQRPRRIGGFEYVPRQDSSLGRLPSYQVHHSLDGIGWTQLAEGRLSPGSGPAIATYRFDDLIHAPTCTIAASPVASGRDFDGTIVFDSEVRGFGPGDLRVSNGRVKALRGDGYYYVATISPERFPVSISVPAGVATASSHGNLESNLLKVSGSKNPAR</sequence>
<evidence type="ECO:0000259" key="3">
    <source>
        <dbReference type="PROSITE" id="PS50022"/>
    </source>
</evidence>
<dbReference type="Gene3D" id="2.60.120.260">
    <property type="entry name" value="Galactose-binding domain-like"/>
    <property type="match status" value="1"/>
</dbReference>
<keyword evidence="5" id="KW-1185">Reference proteome</keyword>
<dbReference type="EMBL" id="JAPDDR010000008">
    <property type="protein sequence ID" value="MCW1915105.1"/>
    <property type="molecule type" value="Genomic_DNA"/>
</dbReference>
<dbReference type="PROSITE" id="PS50022">
    <property type="entry name" value="FA58C_3"/>
    <property type="match status" value="1"/>
</dbReference>
<feature type="region of interest" description="Disordered" evidence="1">
    <location>
        <begin position="231"/>
        <end position="252"/>
    </location>
</feature>
<evidence type="ECO:0000313" key="4">
    <source>
        <dbReference type="EMBL" id="MCW1915105.1"/>
    </source>
</evidence>
<keyword evidence="2" id="KW-0732">Signal</keyword>
<evidence type="ECO:0000256" key="1">
    <source>
        <dbReference type="SAM" id="MobiDB-lite"/>
    </source>
</evidence>
<dbReference type="PANTHER" id="PTHR19328">
    <property type="entry name" value="HEDGEHOG-INTERACTING PROTEIN"/>
    <property type="match status" value="1"/>
</dbReference>
<dbReference type="PANTHER" id="PTHR19328:SF13">
    <property type="entry name" value="HIPL1 PROTEIN"/>
    <property type="match status" value="1"/>
</dbReference>
<dbReference type="Pfam" id="PF07995">
    <property type="entry name" value="GSDH"/>
    <property type="match status" value="2"/>
</dbReference>
<dbReference type="InterPro" id="IPR000421">
    <property type="entry name" value="FA58C"/>
</dbReference>
<feature type="chain" id="PRO_5046979725" evidence="2">
    <location>
        <begin position="21"/>
        <end position="1022"/>
    </location>
</feature>
<accession>A0ABT3G5K8</accession>
<feature type="signal peptide" evidence="2">
    <location>
        <begin position="1"/>
        <end position="20"/>
    </location>
</feature>
<dbReference type="InterPro" id="IPR011042">
    <property type="entry name" value="6-blade_b-propeller_TolB-like"/>
</dbReference>
<dbReference type="Gene3D" id="2.120.10.30">
    <property type="entry name" value="TolB, C-terminal domain"/>
    <property type="match status" value="1"/>
</dbReference>
<reference evidence="4" key="1">
    <citation type="submission" date="2022-10" db="EMBL/GenBank/DDBJ databases">
        <title>Luteolibacter sp. GHJ8, whole genome shotgun sequencing project.</title>
        <authorList>
            <person name="Zhao G."/>
            <person name="Shen L."/>
        </authorList>
    </citation>
    <scope>NUCLEOTIDE SEQUENCE</scope>
    <source>
        <strain evidence="4">GHJ8</strain>
    </source>
</reference>
<dbReference type="Proteomes" id="UP001165653">
    <property type="component" value="Unassembled WGS sequence"/>
</dbReference>
<feature type="domain" description="F5/8 type C" evidence="3">
    <location>
        <begin position="805"/>
        <end position="957"/>
    </location>
</feature>
<feature type="compositionally biased region" description="Basic and acidic residues" evidence="1">
    <location>
        <begin position="231"/>
        <end position="247"/>
    </location>
</feature>
<dbReference type="InterPro" id="IPR012938">
    <property type="entry name" value="Glc/Sorbosone_DH"/>
</dbReference>
<dbReference type="InterPro" id="IPR008979">
    <property type="entry name" value="Galactose-bd-like_sf"/>
</dbReference>
<gene>
    <name evidence="4" type="ORF">OJ996_16075</name>
</gene>
<proteinExistence type="predicted"/>
<dbReference type="SUPFAM" id="SSF50952">
    <property type="entry name" value="Soluble quinoprotein glucose dehydrogenase"/>
    <property type="match status" value="1"/>
</dbReference>
<dbReference type="RefSeq" id="WP_264514645.1">
    <property type="nucleotide sequence ID" value="NZ_JAPDDR010000008.1"/>
</dbReference>
<protein>
    <submittedName>
        <fullName evidence="4">PQQ-dependent sugar dehydrogenase</fullName>
    </submittedName>
</protein>
<dbReference type="InterPro" id="IPR011041">
    <property type="entry name" value="Quinoprot_gluc/sorb_DH_b-prop"/>
</dbReference>
<comment type="caution">
    <text evidence="4">The sequence shown here is derived from an EMBL/GenBank/DDBJ whole genome shotgun (WGS) entry which is preliminary data.</text>
</comment>
<organism evidence="4 5">
    <name type="scientific">Luteolibacter rhizosphaerae</name>
    <dbReference type="NCBI Taxonomy" id="2989719"/>
    <lineage>
        <taxon>Bacteria</taxon>
        <taxon>Pseudomonadati</taxon>
        <taxon>Verrucomicrobiota</taxon>
        <taxon>Verrucomicrobiia</taxon>
        <taxon>Verrucomicrobiales</taxon>
        <taxon>Verrucomicrobiaceae</taxon>
        <taxon>Luteolibacter</taxon>
    </lineage>
</organism>
<evidence type="ECO:0000313" key="5">
    <source>
        <dbReference type="Proteomes" id="UP001165653"/>
    </source>
</evidence>
<name>A0ABT3G5K8_9BACT</name>
<dbReference type="SUPFAM" id="SSF49785">
    <property type="entry name" value="Galactose-binding domain-like"/>
    <property type="match status" value="1"/>
</dbReference>